<proteinExistence type="predicted"/>
<sequence>MGCGTFPRLYNKKSKKCNIISDIKQKRSRIWRTKTAILGA</sequence>
<gene>
    <name evidence="1" type="ORF">CLOSTASPAR_02308</name>
</gene>
<protein>
    <submittedName>
        <fullName evidence="1">Uncharacterized protein</fullName>
    </submittedName>
</protein>
<name>C0CZ82_9FIRM</name>
<accession>C0CZ82</accession>
<dbReference type="EMBL" id="ACCJ01000137">
    <property type="protein sequence ID" value="EEG55617.1"/>
    <property type="molecule type" value="Genomic_DNA"/>
</dbReference>
<evidence type="ECO:0000313" key="1">
    <source>
        <dbReference type="EMBL" id="EEG55617.1"/>
    </source>
</evidence>
<keyword evidence="2" id="KW-1185">Reference proteome</keyword>
<dbReference type="AlphaFoldDB" id="C0CZ82"/>
<evidence type="ECO:0000313" key="2">
    <source>
        <dbReference type="Proteomes" id="UP000004756"/>
    </source>
</evidence>
<reference evidence="1 2" key="1">
    <citation type="submission" date="2009-01" db="EMBL/GenBank/DDBJ databases">
        <authorList>
            <person name="Fulton L."/>
            <person name="Clifton S."/>
            <person name="Fulton B."/>
            <person name="Xu J."/>
            <person name="Minx P."/>
            <person name="Pepin K.H."/>
            <person name="Johnson M."/>
            <person name="Bhonagiri V."/>
            <person name="Nash W.E."/>
            <person name="Mardis E.R."/>
            <person name="Wilson R.K."/>
        </authorList>
    </citation>
    <scope>NUCLEOTIDE SEQUENCE [LARGE SCALE GENOMIC DNA]</scope>
    <source>
        <strain evidence="1 2">DSM 15981</strain>
    </source>
</reference>
<organism evidence="1 2">
    <name type="scientific">[Clostridium] asparagiforme DSM 15981</name>
    <dbReference type="NCBI Taxonomy" id="518636"/>
    <lineage>
        <taxon>Bacteria</taxon>
        <taxon>Bacillati</taxon>
        <taxon>Bacillota</taxon>
        <taxon>Clostridia</taxon>
        <taxon>Lachnospirales</taxon>
        <taxon>Lachnospiraceae</taxon>
        <taxon>Enterocloster</taxon>
    </lineage>
</organism>
<dbReference type="HOGENOM" id="CLU_3287135_0_0_9"/>
<dbReference type="Proteomes" id="UP000004756">
    <property type="component" value="Unassembled WGS sequence"/>
</dbReference>
<comment type="caution">
    <text evidence="1">The sequence shown here is derived from an EMBL/GenBank/DDBJ whole genome shotgun (WGS) entry which is preliminary data.</text>
</comment>
<reference evidence="1 2" key="2">
    <citation type="submission" date="2009-02" db="EMBL/GenBank/DDBJ databases">
        <title>Draft genome sequence of Clostridium asparagiforme (DSM 15981).</title>
        <authorList>
            <person name="Sudarsanam P."/>
            <person name="Ley R."/>
            <person name="Guruge J."/>
            <person name="Turnbaugh P.J."/>
            <person name="Mahowald M."/>
            <person name="Liep D."/>
            <person name="Gordon J."/>
        </authorList>
    </citation>
    <scope>NUCLEOTIDE SEQUENCE [LARGE SCALE GENOMIC DNA]</scope>
    <source>
        <strain evidence="1 2">DSM 15981</strain>
    </source>
</reference>